<evidence type="ECO:0000313" key="2">
    <source>
        <dbReference type="Proteomes" id="UP000233524"/>
    </source>
</evidence>
<gene>
    <name evidence="1" type="ORF">jhhlp_008788</name>
</gene>
<dbReference type="AlphaFoldDB" id="A0A2N3MZ17"/>
<reference evidence="1 2" key="1">
    <citation type="journal article" date="2017" name="G3 (Bethesda)">
        <title>First Draft Genome Sequence of the Pathogenic Fungus Lomentospora prolificans (Formerly Scedosporium prolificans).</title>
        <authorList>
            <person name="Luo R."/>
            <person name="Zimin A."/>
            <person name="Workman R."/>
            <person name="Fan Y."/>
            <person name="Pertea G."/>
            <person name="Grossman N."/>
            <person name="Wear M.P."/>
            <person name="Jia B."/>
            <person name="Miller H."/>
            <person name="Casadevall A."/>
            <person name="Timp W."/>
            <person name="Zhang S.X."/>
            <person name="Salzberg S.L."/>
        </authorList>
    </citation>
    <scope>NUCLEOTIDE SEQUENCE [LARGE SCALE GENOMIC DNA]</scope>
    <source>
        <strain evidence="1 2">JHH-5317</strain>
    </source>
</reference>
<keyword evidence="2" id="KW-1185">Reference proteome</keyword>
<comment type="caution">
    <text evidence="1">The sequence shown here is derived from an EMBL/GenBank/DDBJ whole genome shotgun (WGS) entry which is preliminary data.</text>
</comment>
<dbReference type="OrthoDB" id="5122323at2759"/>
<dbReference type="EMBL" id="NLAX01001623">
    <property type="protein sequence ID" value="PKS05412.1"/>
    <property type="molecule type" value="Genomic_DNA"/>
</dbReference>
<sequence length="175" mass="19081">MDGQFNHYKDQWKGFCTSHRGTITVDEPSLITPAPVTSFKNKCSYIKSACNRHAQYTSDCQLEFADNLSACYCQTHVVQMESVCSVDGVAMCSQPPIQNQSTIWGAASCGGYQESSFLIPDWALVDARVDAPTTVPFADFPLTYNDVPTLEPSASGAPGSQMAFLSIILSLMLFV</sequence>
<evidence type="ECO:0000313" key="1">
    <source>
        <dbReference type="EMBL" id="PKS05412.1"/>
    </source>
</evidence>
<organism evidence="1 2">
    <name type="scientific">Lomentospora prolificans</name>
    <dbReference type="NCBI Taxonomy" id="41688"/>
    <lineage>
        <taxon>Eukaryota</taxon>
        <taxon>Fungi</taxon>
        <taxon>Dikarya</taxon>
        <taxon>Ascomycota</taxon>
        <taxon>Pezizomycotina</taxon>
        <taxon>Sordariomycetes</taxon>
        <taxon>Hypocreomycetidae</taxon>
        <taxon>Microascales</taxon>
        <taxon>Microascaceae</taxon>
        <taxon>Lomentospora</taxon>
    </lineage>
</organism>
<proteinExistence type="predicted"/>
<dbReference type="VEuPathDB" id="FungiDB:jhhlp_008788"/>
<dbReference type="InParanoid" id="A0A2N3MZ17"/>
<accession>A0A2N3MZ17</accession>
<name>A0A2N3MZ17_9PEZI</name>
<protein>
    <submittedName>
        <fullName evidence="1">Uncharacterized protein</fullName>
    </submittedName>
</protein>
<dbReference type="Proteomes" id="UP000233524">
    <property type="component" value="Unassembled WGS sequence"/>
</dbReference>